<dbReference type="GO" id="GO:0006396">
    <property type="term" value="P:RNA processing"/>
    <property type="evidence" value="ECO:0007669"/>
    <property type="project" value="InterPro"/>
</dbReference>
<evidence type="ECO:0000313" key="3">
    <source>
        <dbReference type="Ensembl" id="ENSGMOP00000030630.1"/>
    </source>
</evidence>
<dbReference type="AlphaFoldDB" id="A0A8C5ADM3"/>
<sequence length="125" mass="13962">CHRLTALPVVAAAGLSSAEGLQLGKAPCVSVNWTLGDGQLEVVNTATGRRRDLGTPSRLCKRVLFARWSRLHCKVRRGDRRLMYSEAKMAARPYQAVKQQWVRSLHDAGLGTWVKKPPEQEHFLS</sequence>
<dbReference type="GO" id="GO:0005737">
    <property type="term" value="C:cytoplasm"/>
    <property type="evidence" value="ECO:0007669"/>
    <property type="project" value="TreeGrafter"/>
</dbReference>
<dbReference type="Proteomes" id="UP000694546">
    <property type="component" value="Chromosome 23"/>
</dbReference>
<reference evidence="3" key="2">
    <citation type="submission" date="2025-09" db="UniProtKB">
        <authorList>
            <consortium name="Ensembl"/>
        </authorList>
    </citation>
    <scope>IDENTIFICATION</scope>
</reference>
<dbReference type="PROSITE" id="PS50141">
    <property type="entry name" value="A_DEAMIN_EDITASE"/>
    <property type="match status" value="1"/>
</dbReference>
<gene>
    <name evidence="3" type="primary">ADARB2</name>
</gene>
<reference evidence="3" key="1">
    <citation type="submission" date="2025-08" db="UniProtKB">
        <authorList>
            <consortium name="Ensembl"/>
        </authorList>
    </citation>
    <scope>IDENTIFICATION</scope>
</reference>
<dbReference type="Ensembl" id="ENSGMOT00000025566.1">
    <property type="protein sequence ID" value="ENSGMOP00000030630.1"/>
    <property type="gene ID" value="ENSGMOG00000017835.2"/>
</dbReference>
<dbReference type="GO" id="GO:0008251">
    <property type="term" value="F:tRNA-specific adenosine deaminase activity"/>
    <property type="evidence" value="ECO:0007669"/>
    <property type="project" value="TreeGrafter"/>
</dbReference>
<evidence type="ECO:0000313" key="4">
    <source>
        <dbReference type="Proteomes" id="UP000694546"/>
    </source>
</evidence>
<feature type="domain" description="A to I editase" evidence="2">
    <location>
        <begin position="8"/>
        <end position="123"/>
    </location>
</feature>
<dbReference type="PANTHER" id="PTHR10910:SF17">
    <property type="entry name" value="DOUBLE-STRANDED RNA-SPECIFIC EDITASE B2"/>
    <property type="match status" value="1"/>
</dbReference>
<keyword evidence="4" id="KW-1185">Reference proteome</keyword>
<feature type="chain" id="PRO_5034330379" evidence="1">
    <location>
        <begin position="21"/>
        <end position="125"/>
    </location>
</feature>
<proteinExistence type="predicted"/>
<dbReference type="GO" id="GO:0005730">
    <property type="term" value="C:nucleolus"/>
    <property type="evidence" value="ECO:0007669"/>
    <property type="project" value="TreeGrafter"/>
</dbReference>
<dbReference type="GeneTree" id="ENSGT00940000157252"/>
<evidence type="ECO:0000259" key="2">
    <source>
        <dbReference type="PROSITE" id="PS50141"/>
    </source>
</evidence>
<dbReference type="Pfam" id="PF02137">
    <property type="entry name" value="A_deamin"/>
    <property type="match status" value="1"/>
</dbReference>
<dbReference type="PANTHER" id="PTHR10910">
    <property type="entry name" value="EUKARYOTE SPECIFIC DSRNA BINDING PROTEIN"/>
    <property type="match status" value="1"/>
</dbReference>
<dbReference type="GO" id="GO:0006382">
    <property type="term" value="P:adenosine to inosine editing"/>
    <property type="evidence" value="ECO:0007669"/>
    <property type="project" value="TreeGrafter"/>
</dbReference>
<dbReference type="InterPro" id="IPR002466">
    <property type="entry name" value="A_deamin"/>
</dbReference>
<protein>
    <submittedName>
        <fullName evidence="3">Adenosine deaminase RNA specific B2 (inactive)</fullName>
    </submittedName>
</protein>
<organism evidence="3 4">
    <name type="scientific">Gadus morhua</name>
    <name type="common">Atlantic cod</name>
    <dbReference type="NCBI Taxonomy" id="8049"/>
    <lineage>
        <taxon>Eukaryota</taxon>
        <taxon>Metazoa</taxon>
        <taxon>Chordata</taxon>
        <taxon>Craniata</taxon>
        <taxon>Vertebrata</taxon>
        <taxon>Euteleostomi</taxon>
        <taxon>Actinopterygii</taxon>
        <taxon>Neopterygii</taxon>
        <taxon>Teleostei</taxon>
        <taxon>Neoteleostei</taxon>
        <taxon>Acanthomorphata</taxon>
        <taxon>Zeiogadaria</taxon>
        <taxon>Gadariae</taxon>
        <taxon>Gadiformes</taxon>
        <taxon>Gadoidei</taxon>
        <taxon>Gadidae</taxon>
        <taxon>Gadus</taxon>
    </lineage>
</organism>
<feature type="signal peptide" evidence="1">
    <location>
        <begin position="1"/>
        <end position="20"/>
    </location>
</feature>
<name>A0A8C5ADM3_GADMO</name>
<keyword evidence="1" id="KW-0732">Signal</keyword>
<dbReference type="GO" id="GO:0003726">
    <property type="term" value="F:double-stranded RNA adenosine deaminase activity"/>
    <property type="evidence" value="ECO:0007669"/>
    <property type="project" value="TreeGrafter"/>
</dbReference>
<evidence type="ECO:0000256" key="1">
    <source>
        <dbReference type="SAM" id="SignalP"/>
    </source>
</evidence>
<accession>A0A8C5ADM3</accession>
<dbReference type="GO" id="GO:0003725">
    <property type="term" value="F:double-stranded RNA binding"/>
    <property type="evidence" value="ECO:0007669"/>
    <property type="project" value="TreeGrafter"/>
</dbReference>